<evidence type="ECO:0000256" key="1">
    <source>
        <dbReference type="SAM" id="Phobius"/>
    </source>
</evidence>
<organism evidence="2 3">
    <name type="scientific">Lentilactobacillus kisonensis F0435</name>
    <dbReference type="NCBI Taxonomy" id="797516"/>
    <lineage>
        <taxon>Bacteria</taxon>
        <taxon>Bacillati</taxon>
        <taxon>Bacillota</taxon>
        <taxon>Bacilli</taxon>
        <taxon>Lactobacillales</taxon>
        <taxon>Lactobacillaceae</taxon>
        <taxon>Lentilactobacillus</taxon>
    </lineage>
</organism>
<comment type="caution">
    <text evidence="2">The sequence shown here is derived from an EMBL/GenBank/DDBJ whole genome shotgun (WGS) entry which is preliminary data.</text>
</comment>
<dbReference type="PATRIC" id="fig|797516.3.peg.868"/>
<dbReference type="InterPro" id="IPR003474">
    <property type="entry name" value="Glcn_transporter"/>
</dbReference>
<accession>H1LEF3</accession>
<name>H1LEF3_9LACO</name>
<keyword evidence="1" id="KW-1133">Transmembrane helix</keyword>
<feature type="transmembrane region" description="Helical" evidence="1">
    <location>
        <begin position="60"/>
        <end position="79"/>
    </location>
</feature>
<dbReference type="GO" id="GO:0015128">
    <property type="term" value="F:gluconate transmembrane transporter activity"/>
    <property type="evidence" value="ECO:0007669"/>
    <property type="project" value="InterPro"/>
</dbReference>
<keyword evidence="1" id="KW-0812">Transmembrane</keyword>
<reference evidence="2 3" key="1">
    <citation type="submission" date="2011-09" db="EMBL/GenBank/DDBJ databases">
        <authorList>
            <person name="Weinstock G."/>
            <person name="Sodergren E."/>
            <person name="Clifton S."/>
            <person name="Fulton L."/>
            <person name="Fulton B."/>
            <person name="Courtney L."/>
            <person name="Fronick C."/>
            <person name="Harrison M."/>
            <person name="Strong C."/>
            <person name="Farmer C."/>
            <person name="Delahaunty K."/>
            <person name="Markovic C."/>
            <person name="Hall O."/>
            <person name="Minx P."/>
            <person name="Tomlinson C."/>
            <person name="Mitreva M."/>
            <person name="Hou S."/>
            <person name="Chen J."/>
            <person name="Wollam A."/>
            <person name="Pepin K.H."/>
            <person name="Johnson M."/>
            <person name="Bhonagiri V."/>
            <person name="Zhang X."/>
            <person name="Suruliraj S."/>
            <person name="Warren W."/>
            <person name="Chinwalla A."/>
            <person name="Mardis E.R."/>
            <person name="Wilson R.K."/>
        </authorList>
    </citation>
    <scope>NUCLEOTIDE SEQUENCE [LARGE SCALE GENOMIC DNA]</scope>
    <source>
        <strain evidence="2 3">F0435</strain>
    </source>
</reference>
<dbReference type="EMBL" id="AGRJ01000099">
    <property type="protein sequence ID" value="EHO52476.1"/>
    <property type="molecule type" value="Genomic_DNA"/>
</dbReference>
<dbReference type="GO" id="GO:0005886">
    <property type="term" value="C:plasma membrane"/>
    <property type="evidence" value="ECO:0007669"/>
    <property type="project" value="TreeGrafter"/>
</dbReference>
<evidence type="ECO:0008006" key="4">
    <source>
        <dbReference type="Google" id="ProtNLM"/>
    </source>
</evidence>
<proteinExistence type="predicted"/>
<gene>
    <name evidence="2" type="ORF">HMPREF9104_00979</name>
</gene>
<dbReference type="STRING" id="797516.HMPREF9104_00979"/>
<feature type="transmembrane region" description="Helical" evidence="1">
    <location>
        <begin position="28"/>
        <end position="48"/>
    </location>
</feature>
<dbReference type="HOGENOM" id="CLU_150592_0_0_9"/>
<feature type="transmembrane region" description="Helical" evidence="1">
    <location>
        <begin position="99"/>
        <end position="130"/>
    </location>
</feature>
<dbReference type="AlphaFoldDB" id="H1LEF3"/>
<dbReference type="PANTHER" id="PTHR30354:SF23">
    <property type="entry name" value="GNTP FAMILY PERMEASE"/>
    <property type="match status" value="1"/>
</dbReference>
<dbReference type="Pfam" id="PF02447">
    <property type="entry name" value="GntP_permease"/>
    <property type="match status" value="1"/>
</dbReference>
<keyword evidence="1" id="KW-0472">Membrane</keyword>
<evidence type="ECO:0000313" key="2">
    <source>
        <dbReference type="EMBL" id="EHO52476.1"/>
    </source>
</evidence>
<protein>
    <recommendedName>
        <fullName evidence="4">GntP family permease</fullName>
    </recommendedName>
</protein>
<dbReference type="Proteomes" id="UP000005025">
    <property type="component" value="Unassembled WGS sequence"/>
</dbReference>
<sequence>MGALILPWWAALIGLALAIILILWKLNPVYSLMLGAIVGCLIGGGNLVQTINVLIQGSQSVIGTILRVIAAGMLAGVMMESGAADTIARAIVNKLGDRLALFSLAFATMVITGVGVFIPVAVLIVAPIALEVGERIQFLNWPC</sequence>
<dbReference type="PANTHER" id="PTHR30354">
    <property type="entry name" value="GNT FAMILY GLUCONATE TRANSPORTER"/>
    <property type="match status" value="1"/>
</dbReference>
<evidence type="ECO:0000313" key="3">
    <source>
        <dbReference type="Proteomes" id="UP000005025"/>
    </source>
</evidence>